<evidence type="ECO:0000256" key="13">
    <source>
        <dbReference type="ARBA" id="ARBA00030146"/>
    </source>
</evidence>
<dbReference type="InterPro" id="IPR051579">
    <property type="entry name" value="DDR_Transcriptional_Reg"/>
</dbReference>
<dbReference type="Gene3D" id="2.60.200.20">
    <property type="match status" value="1"/>
</dbReference>
<feature type="compositionally biased region" description="Polar residues" evidence="14">
    <location>
        <begin position="715"/>
        <end position="728"/>
    </location>
</feature>
<dbReference type="GeneID" id="107219294"/>
<dbReference type="OrthoDB" id="342264at2759"/>
<evidence type="ECO:0000256" key="14">
    <source>
        <dbReference type="SAM" id="MobiDB-lite"/>
    </source>
</evidence>
<feature type="compositionally biased region" description="Acidic residues" evidence="14">
    <location>
        <begin position="11"/>
        <end position="24"/>
    </location>
</feature>
<dbReference type="RefSeq" id="XP_015512968.2">
    <property type="nucleotide sequence ID" value="XM_015657482.2"/>
</dbReference>
<dbReference type="GO" id="GO:0006974">
    <property type="term" value="P:DNA damage response"/>
    <property type="evidence" value="ECO:0007669"/>
    <property type="project" value="UniProtKB-KW"/>
</dbReference>
<feature type="domain" description="BRCT" evidence="16">
    <location>
        <begin position="1078"/>
        <end position="1156"/>
    </location>
</feature>
<evidence type="ECO:0000256" key="10">
    <source>
        <dbReference type="ARBA" id="ARBA00023242"/>
    </source>
</evidence>
<feature type="compositionally biased region" description="Basic and acidic residues" evidence="14">
    <location>
        <begin position="401"/>
        <end position="470"/>
    </location>
</feature>
<dbReference type="PANTHER" id="PTHR23196:SF1">
    <property type="entry name" value="PAX-INTERACTING PROTEIN 1"/>
    <property type="match status" value="1"/>
</dbReference>
<dbReference type="PANTHER" id="PTHR23196">
    <property type="entry name" value="PAX TRANSCRIPTION ACTIVATION DOMAIN INTERACTING PROTEIN"/>
    <property type="match status" value="1"/>
</dbReference>
<dbReference type="InterPro" id="IPR000253">
    <property type="entry name" value="FHA_dom"/>
</dbReference>
<feature type="compositionally biased region" description="Low complexity" evidence="14">
    <location>
        <begin position="743"/>
        <end position="755"/>
    </location>
</feature>
<dbReference type="PROSITE" id="PS50172">
    <property type="entry name" value="BRCT"/>
    <property type="match status" value="2"/>
</dbReference>
<feature type="region of interest" description="Disordered" evidence="14">
    <location>
        <begin position="996"/>
        <end position="1074"/>
    </location>
</feature>
<dbReference type="PROSITE" id="PS50006">
    <property type="entry name" value="FHA_DOMAIN"/>
    <property type="match status" value="1"/>
</dbReference>
<sequence>MDYPATQVFVNDDDDKSEDDEDDAATPLRAEKNIKIGTLVVDSDVYPVCRGFNKVGRIDSCGIVIGHDTISKEHAEIEAGLGPKSTFISDLGSLNKTRLNDAVLRPGRLYQLQNGDVLRFGSVRAVFKVDQSRDGENTSKEFVVPETPALTAKKTPPIIPGTPDLSFEDVVQDKSTDVNRASDVSLVAGTQQGGNTTQQMDTEKSDIPKVNDLAINISELETQTAVPVSNSDEDEDEEEENIFDMMTQKTGIHDYETQKFPAEKGSPIIKSQRDIHDIETQEFSVDEGRPNATKKAEPLRTSINDLETQQFSIVEGRSLSADDAEPHSRSINDLETQRFPTVAKSNSHSINDVQTKRCPANRTAITRDGDDDSETDEEGLFEDSGGGIIDMFDAPTQLVGRPDKENRPRHSYLETESKEDVGEVTVGEKRQPDDEAEITRREEESKRGDEKTSAEVSREDAKPKPNDSIESKLNNMFDDVNDSGAEEPTQMLTQHLERILESTQIEEPDIEDDKLEITGKDDDEEEEKNGRKSDEMKSDDKATVSRRKTLSTPEIFADLPPIDILRWSANDSRSTSEESDAVSLDLIMSSKSRRSKKSRLNSSELSEQSENVKLVDAKNSKSSKPSKPTSKSGPKSIKVTKNEQIVESPKANGTSLRGSTRTKPKPVSTPLGIDVKVSHSVEEESVNAVKKRLPPKKRRFSNSLLSAAGTPPSSPITEVAQSPRASTRSKTKNKDGSSEPSKKSSSIVVRSVNISLGDELPIRSPEAKMPSSATIKVNSVKPESPTLASPVLRRGVRSRKSDTGSEPEPMVRSKRLRKNTREEDEPSSPPTPAKKARTKMAEERKKKSSSKNSKQPVLAVEKPSTPRTRSMRHTETSALVSENENATQSSLESQEIQAILGNANRGGNKSRVEQMRASRTRKSGLQGFPLAEKSFEIPVVVEPKSKKKVAVSVDASVNKTVAKVQITMEKFVKPQPPPRQPPAVADSEVCENGRSLAHTRGKRLLASRKTVEKENSTEEIKPKRGRRGTAAVTKRTKTSSSASSSESLDEEMKPVPGVSSPRRGRSSMLSHSPPGRTKYRILFTGLNDPQLVAIVHNLGGTVTEKPGDCTTLVTDKVRRTYKFLCAMAMAVPIVPIDWLRESGRRGCFLDTRDFLLEDPAEEAKFKFNLRRSLEMGKNHGLLEGYTIVLTPNTAPPPVAEMKGIIQACGGKVLVRPPTTWPNKSLIISRSEDLKNAKKYLTKAPKSVRLLSVEFILTGILRHELNFDEHKLDVE</sequence>
<evidence type="ECO:0000256" key="4">
    <source>
        <dbReference type="ARBA" id="ARBA00022454"/>
    </source>
</evidence>
<feature type="compositionally biased region" description="Basic residues" evidence="14">
    <location>
        <begin position="997"/>
        <end position="1006"/>
    </location>
</feature>
<dbReference type="KEGG" id="nlo:107219294"/>
<accession>A0A6J0BDK1</accession>
<dbReference type="InterPro" id="IPR036420">
    <property type="entry name" value="BRCT_dom_sf"/>
</dbReference>
<dbReference type="GO" id="GO:0005634">
    <property type="term" value="C:nucleus"/>
    <property type="evidence" value="ECO:0007669"/>
    <property type="project" value="UniProtKB-SubCell"/>
</dbReference>
<name>A0A6J0BDK1_NEOLC</name>
<keyword evidence="8" id="KW-0832">Ubl conjugation</keyword>
<feature type="compositionally biased region" description="Low complexity" evidence="14">
    <location>
        <begin position="620"/>
        <end position="637"/>
    </location>
</feature>
<feature type="region of interest" description="Disordered" evidence="14">
    <location>
        <begin position="971"/>
        <end position="990"/>
    </location>
</feature>
<keyword evidence="5" id="KW-1017">Isopeptide bond</keyword>
<dbReference type="SUPFAM" id="SSF49879">
    <property type="entry name" value="SMAD/FHA domain"/>
    <property type="match status" value="1"/>
</dbReference>
<feature type="compositionally biased region" description="Low complexity" evidence="14">
    <location>
        <begin position="600"/>
        <end position="611"/>
    </location>
</feature>
<keyword evidence="10" id="KW-0539">Nucleus</keyword>
<keyword evidence="11" id="KW-0131">Cell cycle</keyword>
<keyword evidence="9" id="KW-0007">Acetylation</keyword>
<evidence type="ECO:0000313" key="17">
    <source>
        <dbReference type="Proteomes" id="UP000829291"/>
    </source>
</evidence>
<feature type="compositionally biased region" description="Polar residues" evidence="14">
    <location>
        <begin position="876"/>
        <end position="896"/>
    </location>
</feature>
<protein>
    <recommendedName>
        <fullName evidence="3">Mediator of DNA damage checkpoint protein 1</fullName>
    </recommendedName>
    <alternativeName>
        <fullName evidence="13">PAX transactivation activation domain-interacting protein</fullName>
    </alternativeName>
    <alternativeName>
        <fullName evidence="12">PAX-interacting protein 1</fullName>
    </alternativeName>
</protein>
<feature type="compositionally biased region" description="Polar residues" evidence="14">
    <location>
        <begin position="651"/>
        <end position="661"/>
    </location>
</feature>
<evidence type="ECO:0000256" key="8">
    <source>
        <dbReference type="ARBA" id="ARBA00022843"/>
    </source>
</evidence>
<dbReference type="Gene3D" id="3.40.50.10190">
    <property type="entry name" value="BRCT domain"/>
    <property type="match status" value="2"/>
</dbReference>
<dbReference type="SUPFAM" id="SSF52113">
    <property type="entry name" value="BRCT domain"/>
    <property type="match status" value="1"/>
</dbReference>
<feature type="domain" description="FHA" evidence="15">
    <location>
        <begin position="53"/>
        <end position="104"/>
    </location>
</feature>
<evidence type="ECO:0000313" key="19">
    <source>
        <dbReference type="RefSeq" id="XP_015512969.2"/>
    </source>
</evidence>
<keyword evidence="17" id="KW-1185">Reference proteome</keyword>
<comment type="subcellular location">
    <subcellularLocation>
        <location evidence="2">Chromosome</location>
    </subcellularLocation>
    <subcellularLocation>
        <location evidence="1">Nucleus</location>
    </subcellularLocation>
</comment>
<gene>
    <name evidence="18 19" type="primary">LOC107219294</name>
</gene>
<keyword evidence="6" id="KW-0677">Repeat</keyword>
<dbReference type="Pfam" id="PF16770">
    <property type="entry name" value="RTT107_BRCT_5"/>
    <property type="match status" value="1"/>
</dbReference>
<feature type="compositionally biased region" description="Acidic residues" evidence="14">
    <location>
        <begin position="369"/>
        <end position="381"/>
    </location>
</feature>
<evidence type="ECO:0000259" key="15">
    <source>
        <dbReference type="PROSITE" id="PS50006"/>
    </source>
</evidence>
<dbReference type="InterPro" id="IPR008984">
    <property type="entry name" value="SMAD_FHA_dom_sf"/>
</dbReference>
<feature type="compositionally biased region" description="Basic residues" evidence="14">
    <location>
        <begin position="689"/>
        <end position="700"/>
    </location>
</feature>
<dbReference type="SMART" id="SM00240">
    <property type="entry name" value="FHA"/>
    <property type="match status" value="1"/>
</dbReference>
<evidence type="ECO:0000256" key="6">
    <source>
        <dbReference type="ARBA" id="ARBA00022737"/>
    </source>
</evidence>
<dbReference type="InterPro" id="IPR001357">
    <property type="entry name" value="BRCT_dom"/>
</dbReference>
<feature type="compositionally biased region" description="Basic and acidic residues" evidence="14">
    <location>
        <begin position="528"/>
        <end position="543"/>
    </location>
</feature>
<proteinExistence type="predicted"/>
<dbReference type="Pfam" id="PF00498">
    <property type="entry name" value="FHA"/>
    <property type="match status" value="1"/>
</dbReference>
<organism evidence="17 19">
    <name type="scientific">Neodiprion lecontei</name>
    <name type="common">Redheaded pine sawfly</name>
    <dbReference type="NCBI Taxonomy" id="441921"/>
    <lineage>
        <taxon>Eukaryota</taxon>
        <taxon>Metazoa</taxon>
        <taxon>Ecdysozoa</taxon>
        <taxon>Arthropoda</taxon>
        <taxon>Hexapoda</taxon>
        <taxon>Insecta</taxon>
        <taxon>Pterygota</taxon>
        <taxon>Neoptera</taxon>
        <taxon>Endopterygota</taxon>
        <taxon>Hymenoptera</taxon>
        <taxon>Tenthredinoidea</taxon>
        <taxon>Diprionidae</taxon>
        <taxon>Diprioninae</taxon>
        <taxon>Neodiprion</taxon>
    </lineage>
</organism>
<evidence type="ECO:0000256" key="11">
    <source>
        <dbReference type="ARBA" id="ARBA00023306"/>
    </source>
</evidence>
<reference evidence="18 19" key="1">
    <citation type="submission" date="2025-05" db="UniProtKB">
        <authorList>
            <consortium name="RefSeq"/>
        </authorList>
    </citation>
    <scope>IDENTIFICATION</scope>
    <source>
        <tissue evidence="18 19">Thorax and Abdomen</tissue>
    </source>
</reference>
<keyword evidence="4" id="KW-0158">Chromosome</keyword>
<dbReference type="AlphaFoldDB" id="A0A6J0BDK1"/>
<evidence type="ECO:0000256" key="9">
    <source>
        <dbReference type="ARBA" id="ARBA00022990"/>
    </source>
</evidence>
<evidence type="ECO:0000256" key="12">
    <source>
        <dbReference type="ARBA" id="ARBA00023858"/>
    </source>
</evidence>
<feature type="compositionally biased region" description="Basic and acidic residues" evidence="14">
    <location>
        <begin position="1009"/>
        <end position="1022"/>
    </location>
</feature>
<feature type="domain" description="BRCT" evidence="16">
    <location>
        <begin position="1177"/>
        <end position="1264"/>
    </location>
</feature>
<dbReference type="CDD" id="cd17744">
    <property type="entry name" value="BRCT_MDC1_rpt1"/>
    <property type="match status" value="1"/>
</dbReference>
<evidence type="ECO:0000256" key="1">
    <source>
        <dbReference type="ARBA" id="ARBA00004123"/>
    </source>
</evidence>
<feature type="region of interest" description="Disordered" evidence="14">
    <location>
        <begin position="343"/>
        <end position="925"/>
    </location>
</feature>
<dbReference type="GO" id="GO:0005694">
    <property type="term" value="C:chromosome"/>
    <property type="evidence" value="ECO:0007669"/>
    <property type="project" value="UniProtKB-SubCell"/>
</dbReference>
<dbReference type="Pfam" id="PF16589">
    <property type="entry name" value="BRCT_2"/>
    <property type="match status" value="1"/>
</dbReference>
<feature type="compositionally biased region" description="Polar residues" evidence="14">
    <location>
        <begin position="343"/>
        <end position="353"/>
    </location>
</feature>
<dbReference type="SMART" id="SM00292">
    <property type="entry name" value="BRCT"/>
    <property type="match status" value="2"/>
</dbReference>
<dbReference type="CDD" id="cd18432">
    <property type="entry name" value="BRCT_PAXIP1_rpt6_like"/>
    <property type="match status" value="1"/>
</dbReference>
<feature type="compositionally biased region" description="Acidic residues" evidence="14">
    <location>
        <begin position="504"/>
        <end position="514"/>
    </location>
</feature>
<evidence type="ECO:0000256" key="7">
    <source>
        <dbReference type="ARBA" id="ARBA00022763"/>
    </source>
</evidence>
<dbReference type="Proteomes" id="UP000829291">
    <property type="component" value="Chromosome 5"/>
</dbReference>
<keyword evidence="7" id="KW-0227">DNA damage</keyword>
<feature type="compositionally biased region" description="Basic and acidic residues" evidence="14">
    <location>
        <begin position="732"/>
        <end position="742"/>
    </location>
</feature>
<evidence type="ECO:0000256" key="5">
    <source>
        <dbReference type="ARBA" id="ARBA00022499"/>
    </source>
</evidence>
<evidence type="ECO:0000256" key="2">
    <source>
        <dbReference type="ARBA" id="ARBA00004286"/>
    </source>
</evidence>
<evidence type="ECO:0000256" key="3">
    <source>
        <dbReference type="ARBA" id="ARBA00015014"/>
    </source>
</evidence>
<dbReference type="RefSeq" id="XP_015512969.2">
    <property type="nucleotide sequence ID" value="XM_015657483.2"/>
</dbReference>
<evidence type="ECO:0000313" key="18">
    <source>
        <dbReference type="RefSeq" id="XP_015512968.2"/>
    </source>
</evidence>
<evidence type="ECO:0000259" key="16">
    <source>
        <dbReference type="PROSITE" id="PS50172"/>
    </source>
</evidence>
<feature type="region of interest" description="Disordered" evidence="14">
    <location>
        <begin position="1"/>
        <end position="26"/>
    </location>
</feature>